<dbReference type="GO" id="GO:0106141">
    <property type="term" value="F:flavin prenyltransferase activity"/>
    <property type="evidence" value="ECO:0007669"/>
    <property type="project" value="UniProtKB-EC"/>
</dbReference>
<dbReference type="PANTHER" id="PTHR43374">
    <property type="entry name" value="FLAVIN PRENYLTRANSFERASE"/>
    <property type="match status" value="1"/>
</dbReference>
<gene>
    <name evidence="7" type="primary">ubiX</name>
    <name evidence="9" type="ORF">AS030_03880</name>
</gene>
<comment type="catalytic activity">
    <reaction evidence="5 7">
        <text>dimethylallyl phosphate + FMNH2 = prenylated FMNH2 + phosphate</text>
        <dbReference type="Rhea" id="RHEA:37743"/>
        <dbReference type="ChEBI" id="CHEBI:43474"/>
        <dbReference type="ChEBI" id="CHEBI:57618"/>
        <dbReference type="ChEBI" id="CHEBI:87467"/>
        <dbReference type="ChEBI" id="CHEBI:88052"/>
        <dbReference type="EC" id="2.5.1.129"/>
    </reaction>
</comment>
<dbReference type="Pfam" id="PF02441">
    <property type="entry name" value="Flavoprotein"/>
    <property type="match status" value="1"/>
</dbReference>
<dbReference type="InterPro" id="IPR004507">
    <property type="entry name" value="UbiX-like"/>
</dbReference>
<feature type="binding site" evidence="7">
    <location>
        <begin position="89"/>
        <end position="92"/>
    </location>
    <ligand>
        <name>FMN</name>
        <dbReference type="ChEBI" id="CHEBI:58210"/>
    </ligand>
</feature>
<dbReference type="SUPFAM" id="SSF52507">
    <property type="entry name" value="Homo-oligomeric flavin-containing Cys decarboxylases, HFCD"/>
    <property type="match status" value="1"/>
</dbReference>
<evidence type="ECO:0000256" key="5">
    <source>
        <dbReference type="ARBA" id="ARBA00050612"/>
    </source>
</evidence>
<evidence type="ECO:0000256" key="1">
    <source>
        <dbReference type="ARBA" id="ARBA00022602"/>
    </source>
</evidence>
<dbReference type="OrthoDB" id="9781577at2"/>
<dbReference type="PANTHER" id="PTHR43374:SF1">
    <property type="entry name" value="FLAVIN PRENYLTRANSFERASE PAD1, MITOCHONDRIAL"/>
    <property type="match status" value="1"/>
</dbReference>
<dbReference type="InterPro" id="IPR036551">
    <property type="entry name" value="Flavin_trans-like"/>
</dbReference>
<dbReference type="EMBL" id="LNQN01000001">
    <property type="protein sequence ID" value="KSU84684.1"/>
    <property type="molecule type" value="Genomic_DNA"/>
</dbReference>
<reference evidence="9 10" key="1">
    <citation type="journal article" date="2014" name="Antonie Van Leeuwenhoek">
        <title>Fictibacillus enclensis sp. nov., isolated from marine sediment.</title>
        <authorList>
            <person name="Dastager S.G."/>
            <person name="Mawlankar R."/>
            <person name="Srinivasan K."/>
            <person name="Tang S.K."/>
            <person name="Lee J.C."/>
            <person name="Ramana V.V."/>
            <person name="Shouche Y.S."/>
        </authorList>
    </citation>
    <scope>NUCLEOTIDE SEQUENCE [LARGE SCALE GENOMIC DNA]</scope>
    <source>
        <strain evidence="9 10">NIO-1003</strain>
    </source>
</reference>
<dbReference type="Gene3D" id="3.40.50.1950">
    <property type="entry name" value="Flavin prenyltransferase-like"/>
    <property type="match status" value="1"/>
</dbReference>
<keyword evidence="3 7" id="KW-0288">FMN</keyword>
<evidence type="ECO:0000313" key="9">
    <source>
        <dbReference type="EMBL" id="KSU84684.1"/>
    </source>
</evidence>
<dbReference type="InterPro" id="IPR003382">
    <property type="entry name" value="Flavoprotein"/>
</dbReference>
<keyword evidence="1 7" id="KW-0637">Prenyltransferase</keyword>
<dbReference type="FunFam" id="3.40.50.1950:FF:000001">
    <property type="entry name" value="Flavin prenyltransferase UbiX"/>
    <property type="match status" value="1"/>
</dbReference>
<dbReference type="EC" id="2.5.1.129" evidence="7"/>
<feature type="domain" description="Flavoprotein" evidence="8">
    <location>
        <begin position="5"/>
        <end position="174"/>
    </location>
</feature>
<evidence type="ECO:0000256" key="2">
    <source>
        <dbReference type="ARBA" id="ARBA00022630"/>
    </source>
</evidence>
<feature type="binding site" evidence="7">
    <location>
        <position position="39"/>
    </location>
    <ligand>
        <name>FMN</name>
        <dbReference type="ChEBI" id="CHEBI:58210"/>
    </ligand>
</feature>
<sequence>MGQNKRIIVGVTGASGALYGYSLVRALHQLGIETHLIVTQMGEKVLQFECGISMEALKPYAEIHSNKNLFASIASGSFLTDGMVVVPCSMNSLGSLANGVGDTLLSRAASVVLKERRQLIVVPREAPFHLIHLQNMTRLAEAGACIMPASPGFYHKPKEIWELVNFMSGRILDMLGIDHALLERWGEKE</sequence>
<keyword evidence="2 7" id="KW-0285">Flavoprotein</keyword>
<feature type="binding site" evidence="7">
    <location>
        <position position="124"/>
    </location>
    <ligand>
        <name>FMN</name>
        <dbReference type="ChEBI" id="CHEBI:58210"/>
    </ligand>
</feature>
<feature type="binding site" evidence="7">
    <location>
        <position position="154"/>
    </location>
    <ligand>
        <name>dimethylallyl phosphate</name>
        <dbReference type="ChEBI" id="CHEBI:88052"/>
    </ligand>
</feature>
<feature type="binding site" evidence="7">
    <location>
        <begin position="13"/>
        <end position="15"/>
    </location>
    <ligand>
        <name>FMN</name>
        <dbReference type="ChEBI" id="CHEBI:58210"/>
    </ligand>
</feature>
<evidence type="ECO:0000256" key="3">
    <source>
        <dbReference type="ARBA" id="ARBA00022643"/>
    </source>
</evidence>
<dbReference type="RefSeq" id="WP_061968608.1">
    <property type="nucleotide sequence ID" value="NZ_FMAV01000001.1"/>
</dbReference>
<dbReference type="NCBIfam" id="TIGR00421">
    <property type="entry name" value="ubiX_pad"/>
    <property type="match status" value="1"/>
</dbReference>
<organism evidence="9 10">
    <name type="scientific">Fictibacillus enclensis</name>
    <dbReference type="NCBI Taxonomy" id="1017270"/>
    <lineage>
        <taxon>Bacteria</taxon>
        <taxon>Bacillati</taxon>
        <taxon>Bacillota</taxon>
        <taxon>Bacilli</taxon>
        <taxon>Bacillales</taxon>
        <taxon>Fictibacillaceae</taxon>
        <taxon>Fictibacillus</taxon>
    </lineage>
</organism>
<dbReference type="Proteomes" id="UP000054099">
    <property type="component" value="Unassembled WGS sequence"/>
</dbReference>
<proteinExistence type="inferred from homology"/>
<dbReference type="NCBIfam" id="NF004685">
    <property type="entry name" value="PRK06029.1"/>
    <property type="match status" value="1"/>
</dbReference>
<feature type="binding site" evidence="7">
    <location>
        <position position="170"/>
    </location>
    <ligand>
        <name>dimethylallyl phosphate</name>
        <dbReference type="ChEBI" id="CHEBI:88052"/>
    </ligand>
</feature>
<comment type="caution">
    <text evidence="7">Lacks conserved residue(s) required for the propagation of feature annotation.</text>
</comment>
<comment type="function">
    <text evidence="7">Flavin prenyltransferase that catalyzes the synthesis of the prenylated FMN cofactor (prenyl-FMN) for 4-hydroxy-3-polyprenylbenzoic acid decarboxylase UbiD. The prenyltransferase is metal-independent and links a dimethylallyl moiety from dimethylallyl monophosphate (DMAP) to the flavin N5 and C6 atoms of FMN.</text>
</comment>
<evidence type="ECO:0000256" key="4">
    <source>
        <dbReference type="ARBA" id="ARBA00022679"/>
    </source>
</evidence>
<keyword evidence="4 7" id="KW-0808">Transferase</keyword>
<evidence type="ECO:0000259" key="8">
    <source>
        <dbReference type="Pfam" id="PF02441"/>
    </source>
</evidence>
<dbReference type="GO" id="GO:0016831">
    <property type="term" value="F:carboxy-lyase activity"/>
    <property type="evidence" value="ECO:0007669"/>
    <property type="project" value="TreeGrafter"/>
</dbReference>
<keyword evidence="10" id="KW-1185">Reference proteome</keyword>
<evidence type="ECO:0000256" key="7">
    <source>
        <dbReference type="HAMAP-Rule" id="MF_01984"/>
    </source>
</evidence>
<accession>A0A0V8JCT2</accession>
<dbReference type="AlphaFoldDB" id="A0A0V8JCT2"/>
<comment type="similarity">
    <text evidence="6 7">Belongs to the UbiX/PAD1 family.</text>
</comment>
<evidence type="ECO:0000313" key="10">
    <source>
        <dbReference type="Proteomes" id="UP000054099"/>
    </source>
</evidence>
<evidence type="ECO:0000256" key="6">
    <source>
        <dbReference type="ARBA" id="ARBA00060793"/>
    </source>
</evidence>
<protein>
    <recommendedName>
        <fullName evidence="7">Flavin prenyltransferase UbiX</fullName>
        <ecNumber evidence="7">2.5.1.129</ecNumber>
    </recommendedName>
</protein>
<name>A0A0V8JCT2_9BACL</name>
<dbReference type="HAMAP" id="MF_01984">
    <property type="entry name" value="ubiX_pad"/>
    <property type="match status" value="1"/>
</dbReference>
<comment type="caution">
    <text evidence="9">The sequence shown here is derived from an EMBL/GenBank/DDBJ whole genome shotgun (WGS) entry which is preliminary data.</text>
</comment>